<accession>A0A1M5U2R3</accession>
<dbReference type="SMART" id="SM00448">
    <property type="entry name" value="REC"/>
    <property type="match status" value="1"/>
</dbReference>
<sequence length="123" mass="13374">MGKNVLLVDDSSTMRKIIGRSLRQAGISFDNIFEAGDGLEALAILEKERVDIVLSDINMPNMDGISFLREKSMRDDIKDIPVLMISTETGDDIIGEAKSLGAVGAIKKPFTPDKVNEILGPLL</sequence>
<protein>
    <submittedName>
        <fullName evidence="4">Two-component system, chemotaxis family, response regulator CheY</fullName>
    </submittedName>
</protein>
<dbReference type="PROSITE" id="PS50110">
    <property type="entry name" value="RESPONSE_REGULATORY"/>
    <property type="match status" value="1"/>
</dbReference>
<dbReference type="Pfam" id="PF00072">
    <property type="entry name" value="Response_reg"/>
    <property type="match status" value="1"/>
</dbReference>
<proteinExistence type="predicted"/>
<dbReference type="InterPro" id="IPR050595">
    <property type="entry name" value="Bact_response_regulator"/>
</dbReference>
<feature type="modified residue" description="4-aspartylphosphate" evidence="2">
    <location>
        <position position="56"/>
    </location>
</feature>
<keyword evidence="1 2" id="KW-0597">Phosphoprotein</keyword>
<evidence type="ECO:0000259" key="3">
    <source>
        <dbReference type="PROSITE" id="PS50110"/>
    </source>
</evidence>
<name>A0A1M5U2R3_9BACT</name>
<evidence type="ECO:0000256" key="2">
    <source>
        <dbReference type="PROSITE-ProRule" id="PRU00169"/>
    </source>
</evidence>
<evidence type="ECO:0000256" key="1">
    <source>
        <dbReference type="ARBA" id="ARBA00022553"/>
    </source>
</evidence>
<dbReference type="GO" id="GO:0000160">
    <property type="term" value="P:phosphorelay signal transduction system"/>
    <property type="evidence" value="ECO:0007669"/>
    <property type="project" value="InterPro"/>
</dbReference>
<dbReference type="SUPFAM" id="SSF52172">
    <property type="entry name" value="CheY-like"/>
    <property type="match status" value="1"/>
</dbReference>
<gene>
    <name evidence="4" type="ORF">SAMN02745124_00964</name>
</gene>
<dbReference type="STRING" id="1121409.SAMN02745124_00964"/>
<keyword evidence="5" id="KW-1185">Reference proteome</keyword>
<dbReference type="RefSeq" id="WP_073374057.1">
    <property type="nucleotide sequence ID" value="NZ_FQXS01000004.1"/>
</dbReference>
<dbReference type="PANTHER" id="PTHR44591:SF25">
    <property type="entry name" value="CHEMOTAXIS TWO-COMPONENT RESPONSE REGULATOR"/>
    <property type="match status" value="1"/>
</dbReference>
<dbReference type="PANTHER" id="PTHR44591">
    <property type="entry name" value="STRESS RESPONSE REGULATOR PROTEIN 1"/>
    <property type="match status" value="1"/>
</dbReference>
<evidence type="ECO:0000313" key="5">
    <source>
        <dbReference type="Proteomes" id="UP000184139"/>
    </source>
</evidence>
<dbReference type="InterPro" id="IPR011006">
    <property type="entry name" value="CheY-like_superfamily"/>
</dbReference>
<dbReference type="Gene3D" id="3.40.50.2300">
    <property type="match status" value="1"/>
</dbReference>
<feature type="domain" description="Response regulatory" evidence="3">
    <location>
        <begin position="4"/>
        <end position="123"/>
    </location>
</feature>
<reference evidence="4 5" key="1">
    <citation type="submission" date="2016-11" db="EMBL/GenBank/DDBJ databases">
        <authorList>
            <person name="Jaros S."/>
            <person name="Januszkiewicz K."/>
            <person name="Wedrychowicz H."/>
        </authorList>
    </citation>
    <scope>NUCLEOTIDE SEQUENCE [LARGE SCALE GENOMIC DNA]</scope>
    <source>
        <strain evidence="4 5">DSM 9705</strain>
    </source>
</reference>
<organism evidence="4 5">
    <name type="scientific">Desulfofustis glycolicus DSM 9705</name>
    <dbReference type="NCBI Taxonomy" id="1121409"/>
    <lineage>
        <taxon>Bacteria</taxon>
        <taxon>Pseudomonadati</taxon>
        <taxon>Thermodesulfobacteriota</taxon>
        <taxon>Desulfobulbia</taxon>
        <taxon>Desulfobulbales</taxon>
        <taxon>Desulfocapsaceae</taxon>
        <taxon>Desulfofustis</taxon>
    </lineage>
</organism>
<dbReference type="OrthoDB" id="9786548at2"/>
<dbReference type="EMBL" id="FQXS01000004">
    <property type="protein sequence ID" value="SHH57150.1"/>
    <property type="molecule type" value="Genomic_DNA"/>
</dbReference>
<evidence type="ECO:0000313" key="4">
    <source>
        <dbReference type="EMBL" id="SHH57150.1"/>
    </source>
</evidence>
<dbReference type="InterPro" id="IPR001789">
    <property type="entry name" value="Sig_transdc_resp-reg_receiver"/>
</dbReference>
<dbReference type="AlphaFoldDB" id="A0A1M5U2R3"/>
<dbReference type="Proteomes" id="UP000184139">
    <property type="component" value="Unassembled WGS sequence"/>
</dbReference>